<gene>
    <name evidence="3" type="ORF">F444_06760</name>
</gene>
<dbReference type="EMBL" id="ANJA01001221">
    <property type="protein sequence ID" value="ETO78079.1"/>
    <property type="molecule type" value="Genomic_DNA"/>
</dbReference>
<dbReference type="OrthoDB" id="271164at2759"/>
<protein>
    <recommendedName>
        <fullName evidence="2">PX domain-containing protein</fullName>
    </recommendedName>
</protein>
<dbReference type="SUPFAM" id="SSF64268">
    <property type="entry name" value="PX domain"/>
    <property type="match status" value="1"/>
</dbReference>
<dbReference type="SMART" id="SM00312">
    <property type="entry name" value="PX"/>
    <property type="match status" value="1"/>
</dbReference>
<dbReference type="AlphaFoldDB" id="A0A081AGR8"/>
<sequence>MRTSTSSEPQFSKTPHGPRREFVIDDVSQPSATSPWFYRVNVSVFQEVQMSTFIDDDVSDASSEDGKLSGSLLAATDVEHYSILRRYSDFLQLYEQIRDLIIGMECSTNSIPPFPAKEFVSPALKSMLRRTSSSKVVLDDRSAKFQVLLQWIENHPVARNCDAFVDFIGKPPQSHHGYVSLKEYTPPDWLSSLQQTTQGVESRRRRYSMSNLTVQSRRQRSISEVSGGLASFQHFEAVKQLSSMRGAYKLEDRFSM</sequence>
<name>A0A081AGR8_PHYNI</name>
<feature type="domain" description="PX" evidence="2">
    <location>
        <begin position="1"/>
        <end position="175"/>
    </location>
</feature>
<proteinExistence type="predicted"/>
<evidence type="ECO:0000259" key="2">
    <source>
        <dbReference type="PROSITE" id="PS50195"/>
    </source>
</evidence>
<feature type="region of interest" description="Disordered" evidence="1">
    <location>
        <begin position="1"/>
        <end position="20"/>
    </location>
</feature>
<dbReference type="GO" id="GO:0035091">
    <property type="term" value="F:phosphatidylinositol binding"/>
    <property type="evidence" value="ECO:0007669"/>
    <property type="project" value="InterPro"/>
</dbReference>
<accession>A0A081AGR8</accession>
<evidence type="ECO:0000313" key="3">
    <source>
        <dbReference type="EMBL" id="ETO78079.1"/>
    </source>
</evidence>
<dbReference type="Gene3D" id="3.30.1520.10">
    <property type="entry name" value="Phox-like domain"/>
    <property type="match status" value="1"/>
</dbReference>
<evidence type="ECO:0000256" key="1">
    <source>
        <dbReference type="SAM" id="MobiDB-lite"/>
    </source>
</evidence>
<reference evidence="3 4" key="1">
    <citation type="submission" date="2013-11" db="EMBL/GenBank/DDBJ databases">
        <title>The Genome Sequence of Phytophthora parasitica P1976.</title>
        <authorList>
            <consortium name="The Broad Institute Genomics Platform"/>
            <person name="Russ C."/>
            <person name="Tyler B."/>
            <person name="Panabieres F."/>
            <person name="Shan W."/>
            <person name="Tripathy S."/>
            <person name="Grunwald N."/>
            <person name="Machado M."/>
            <person name="Johnson C.S."/>
            <person name="Walker B."/>
            <person name="Young S."/>
            <person name="Zeng Q."/>
            <person name="Gargeya S."/>
            <person name="Fitzgerald M."/>
            <person name="Haas B."/>
            <person name="Abouelleil A."/>
            <person name="Allen A.W."/>
            <person name="Alvarado L."/>
            <person name="Arachchi H.M."/>
            <person name="Berlin A.M."/>
            <person name="Chapman S.B."/>
            <person name="Gainer-Dewar J."/>
            <person name="Goldberg J."/>
            <person name="Griggs A."/>
            <person name="Gujja S."/>
            <person name="Hansen M."/>
            <person name="Howarth C."/>
            <person name="Imamovic A."/>
            <person name="Ireland A."/>
            <person name="Larimer J."/>
            <person name="McCowan C."/>
            <person name="Murphy C."/>
            <person name="Pearson M."/>
            <person name="Poon T.W."/>
            <person name="Priest M."/>
            <person name="Roberts A."/>
            <person name="Saif S."/>
            <person name="Shea T."/>
            <person name="Sisk P."/>
            <person name="Sykes S."/>
            <person name="Wortman J."/>
            <person name="Nusbaum C."/>
            <person name="Birren B."/>
        </authorList>
    </citation>
    <scope>NUCLEOTIDE SEQUENCE [LARGE SCALE GENOMIC DNA]</scope>
    <source>
        <strain evidence="3 4">P1976</strain>
    </source>
</reference>
<comment type="caution">
    <text evidence="3">The sequence shown here is derived from an EMBL/GenBank/DDBJ whole genome shotgun (WGS) entry which is preliminary data.</text>
</comment>
<dbReference type="PROSITE" id="PS50195">
    <property type="entry name" value="PX"/>
    <property type="match status" value="1"/>
</dbReference>
<evidence type="ECO:0000313" key="4">
    <source>
        <dbReference type="Proteomes" id="UP000028582"/>
    </source>
</evidence>
<feature type="compositionally biased region" description="Polar residues" evidence="1">
    <location>
        <begin position="1"/>
        <end position="13"/>
    </location>
</feature>
<dbReference type="InterPro" id="IPR036871">
    <property type="entry name" value="PX_dom_sf"/>
</dbReference>
<dbReference type="Pfam" id="PF00787">
    <property type="entry name" value="PX"/>
    <property type="match status" value="1"/>
</dbReference>
<dbReference type="InterPro" id="IPR001683">
    <property type="entry name" value="PX_dom"/>
</dbReference>
<dbReference type="Proteomes" id="UP000028582">
    <property type="component" value="Unassembled WGS sequence"/>
</dbReference>
<organism evidence="3 4">
    <name type="scientific">Phytophthora nicotianae P1976</name>
    <dbReference type="NCBI Taxonomy" id="1317066"/>
    <lineage>
        <taxon>Eukaryota</taxon>
        <taxon>Sar</taxon>
        <taxon>Stramenopiles</taxon>
        <taxon>Oomycota</taxon>
        <taxon>Peronosporomycetes</taxon>
        <taxon>Peronosporales</taxon>
        <taxon>Peronosporaceae</taxon>
        <taxon>Phytophthora</taxon>
    </lineage>
</organism>